<evidence type="ECO:0000256" key="9">
    <source>
        <dbReference type="ARBA" id="ARBA00040167"/>
    </source>
</evidence>
<comment type="pathway">
    <text evidence="1">Porphyrin-containing compound metabolism; protoporphyrin-IX biosynthesis; coproporphyrinogen-III from 5-aminolevulinate: step 3/4.</text>
</comment>
<dbReference type="SUPFAM" id="SSF69618">
    <property type="entry name" value="HemD-like"/>
    <property type="match status" value="1"/>
</dbReference>
<dbReference type="PANTHER" id="PTHR12390:SF0">
    <property type="entry name" value="UROPORPHYRINOGEN-III SYNTHASE"/>
    <property type="match status" value="1"/>
</dbReference>
<proteinExistence type="inferred from homology"/>
<dbReference type="InterPro" id="IPR036108">
    <property type="entry name" value="4pyrrol_syn_uPrphyn_synt_sf"/>
</dbReference>
<sequence length="255" mass="28643">MIIENSVLLLKTQATEGASDKYVDLLIRNNFEVRQVKTLVFQFKNIDALKHKLKNDGDYSGLIFSSPRCVHAVYLATNDTKSLIDSWQSKHNFAVGEATYKDALDKLSLECKGKESGNAVNLSKVIMEEKFIHQKPLLFPHGNLKTDTLSRELEKEGLKIEGVLVYDTITNPDICEEIKQVTDNFRAVPEYVVFFSPSGLHSSLEHLQNIPDFCYAKLIAIGPVTELAMKEKNLDVFGVTRKPTPEDVLDVIAGR</sequence>
<name>A0A9P0GWH5_PHACE</name>
<dbReference type="EC" id="4.2.1.75" evidence="3"/>
<dbReference type="FunFam" id="3.40.50.10090:FF:000003">
    <property type="entry name" value="uroporphyrinogen-III synthase"/>
    <property type="match status" value="1"/>
</dbReference>
<keyword evidence="5" id="KW-0456">Lyase</keyword>
<evidence type="ECO:0000256" key="11">
    <source>
        <dbReference type="ARBA" id="ARBA00060039"/>
    </source>
</evidence>
<evidence type="ECO:0000256" key="1">
    <source>
        <dbReference type="ARBA" id="ARBA00004772"/>
    </source>
</evidence>
<dbReference type="GO" id="GO:0006785">
    <property type="term" value="P:heme B biosynthetic process"/>
    <property type="evidence" value="ECO:0007669"/>
    <property type="project" value="UniProtKB-ARBA"/>
</dbReference>
<dbReference type="Gene3D" id="3.40.50.10090">
    <property type="match status" value="2"/>
</dbReference>
<keyword evidence="14" id="KW-1185">Reference proteome</keyword>
<dbReference type="PANTHER" id="PTHR12390">
    <property type="entry name" value="UROPORPHYRINOGEN III SYNTHASE"/>
    <property type="match status" value="1"/>
</dbReference>
<dbReference type="AlphaFoldDB" id="A0A9P0GWH5"/>
<comment type="function">
    <text evidence="11">Catalyzes cyclization of the linear tetrapyrrole, hydroxymethylbilane, to the macrocyclic uroporphyrinogen III, the branch point for the various sub-pathways leading to the wide diversity of porphyrins. Porphyrins act as cofactors for a multitude of enzymes that perform a variety of processes within the cell such as methionine synthesis (vitamin B12) or oxygen transport (heme).</text>
</comment>
<organism evidence="13 14">
    <name type="scientific">Phaedon cochleariae</name>
    <name type="common">Mustard beetle</name>
    <dbReference type="NCBI Taxonomy" id="80249"/>
    <lineage>
        <taxon>Eukaryota</taxon>
        <taxon>Metazoa</taxon>
        <taxon>Ecdysozoa</taxon>
        <taxon>Arthropoda</taxon>
        <taxon>Hexapoda</taxon>
        <taxon>Insecta</taxon>
        <taxon>Pterygota</taxon>
        <taxon>Neoptera</taxon>
        <taxon>Endopterygota</taxon>
        <taxon>Coleoptera</taxon>
        <taxon>Polyphaga</taxon>
        <taxon>Cucujiformia</taxon>
        <taxon>Chrysomeloidea</taxon>
        <taxon>Chrysomelidae</taxon>
        <taxon>Chrysomelinae</taxon>
        <taxon>Chrysomelini</taxon>
        <taxon>Phaedon</taxon>
    </lineage>
</organism>
<evidence type="ECO:0000259" key="12">
    <source>
        <dbReference type="Pfam" id="PF02602"/>
    </source>
</evidence>
<evidence type="ECO:0000256" key="2">
    <source>
        <dbReference type="ARBA" id="ARBA00008133"/>
    </source>
</evidence>
<protein>
    <recommendedName>
        <fullName evidence="9">Uroporphyrinogen-III synthase</fullName>
        <ecNumber evidence="3">4.2.1.75</ecNumber>
    </recommendedName>
    <alternativeName>
        <fullName evidence="8">Hydroxymethylbilane hydrolyase [cyclizing]</fullName>
    </alternativeName>
    <alternativeName>
        <fullName evidence="7">Uroporphyrinogen-III cosynthase</fullName>
    </alternativeName>
</protein>
<dbReference type="Proteomes" id="UP001153737">
    <property type="component" value="Chromosome 5"/>
</dbReference>
<comment type="similarity">
    <text evidence="2">Belongs to the uroporphyrinogen-III synthase family.</text>
</comment>
<keyword evidence="4" id="KW-0350">Heme biosynthesis</keyword>
<dbReference type="Pfam" id="PF02602">
    <property type="entry name" value="HEM4"/>
    <property type="match status" value="1"/>
</dbReference>
<dbReference type="InterPro" id="IPR039793">
    <property type="entry name" value="UROS/Hem4"/>
</dbReference>
<dbReference type="GO" id="GO:0005829">
    <property type="term" value="C:cytosol"/>
    <property type="evidence" value="ECO:0007669"/>
    <property type="project" value="TreeGrafter"/>
</dbReference>
<dbReference type="GO" id="GO:0004852">
    <property type="term" value="F:uroporphyrinogen-III synthase activity"/>
    <property type="evidence" value="ECO:0007669"/>
    <property type="project" value="UniProtKB-EC"/>
</dbReference>
<evidence type="ECO:0000256" key="10">
    <source>
        <dbReference type="ARBA" id="ARBA00048617"/>
    </source>
</evidence>
<dbReference type="GO" id="GO:0006780">
    <property type="term" value="P:uroporphyrinogen III biosynthetic process"/>
    <property type="evidence" value="ECO:0007669"/>
    <property type="project" value="InterPro"/>
</dbReference>
<evidence type="ECO:0000256" key="8">
    <source>
        <dbReference type="ARBA" id="ARBA00032649"/>
    </source>
</evidence>
<dbReference type="InterPro" id="IPR003754">
    <property type="entry name" value="4pyrrol_synth_uPrphyn_synth"/>
</dbReference>
<evidence type="ECO:0000256" key="4">
    <source>
        <dbReference type="ARBA" id="ARBA00023133"/>
    </source>
</evidence>
<evidence type="ECO:0000256" key="5">
    <source>
        <dbReference type="ARBA" id="ARBA00023239"/>
    </source>
</evidence>
<comment type="catalytic activity">
    <reaction evidence="10">
        <text>hydroxymethylbilane = uroporphyrinogen III + H2O</text>
        <dbReference type="Rhea" id="RHEA:18965"/>
        <dbReference type="ChEBI" id="CHEBI:15377"/>
        <dbReference type="ChEBI" id="CHEBI:57308"/>
        <dbReference type="ChEBI" id="CHEBI:57845"/>
        <dbReference type="EC" id="4.2.1.75"/>
    </reaction>
</comment>
<evidence type="ECO:0000256" key="3">
    <source>
        <dbReference type="ARBA" id="ARBA00013109"/>
    </source>
</evidence>
<feature type="domain" description="Tetrapyrrole biosynthesis uroporphyrinogen III synthase" evidence="12">
    <location>
        <begin position="22"/>
        <end position="249"/>
    </location>
</feature>
<reference evidence="13" key="2">
    <citation type="submission" date="2022-10" db="EMBL/GenBank/DDBJ databases">
        <authorList>
            <consortium name="ENA_rothamsted_submissions"/>
            <consortium name="culmorum"/>
            <person name="King R."/>
        </authorList>
    </citation>
    <scope>NUCLEOTIDE SEQUENCE</scope>
</reference>
<evidence type="ECO:0000256" key="6">
    <source>
        <dbReference type="ARBA" id="ARBA00023244"/>
    </source>
</evidence>
<gene>
    <name evidence="13" type="ORF">PHAECO_LOCUS9755</name>
</gene>
<dbReference type="CDD" id="cd06578">
    <property type="entry name" value="HemD"/>
    <property type="match status" value="1"/>
</dbReference>
<evidence type="ECO:0000256" key="7">
    <source>
        <dbReference type="ARBA" id="ARBA00031702"/>
    </source>
</evidence>
<accession>A0A9P0GWH5</accession>
<evidence type="ECO:0000313" key="14">
    <source>
        <dbReference type="Proteomes" id="UP001153737"/>
    </source>
</evidence>
<keyword evidence="6" id="KW-0627">Porphyrin biosynthesis</keyword>
<dbReference type="EMBL" id="OU896711">
    <property type="protein sequence ID" value="CAH1171135.1"/>
    <property type="molecule type" value="Genomic_DNA"/>
</dbReference>
<evidence type="ECO:0000313" key="13">
    <source>
        <dbReference type="EMBL" id="CAH1171135.1"/>
    </source>
</evidence>
<dbReference type="OrthoDB" id="5595751at2759"/>
<reference evidence="13" key="1">
    <citation type="submission" date="2022-01" db="EMBL/GenBank/DDBJ databases">
        <authorList>
            <person name="King R."/>
        </authorList>
    </citation>
    <scope>NUCLEOTIDE SEQUENCE</scope>
</reference>